<evidence type="ECO:0000256" key="1">
    <source>
        <dbReference type="SAM" id="MobiDB-lite"/>
    </source>
</evidence>
<gene>
    <name evidence="2" type="ORF">K3769_04160</name>
</gene>
<comment type="caution">
    <text evidence="2">The sequence shown here is derived from an EMBL/GenBank/DDBJ whole genome shotgun (WGS) entry which is preliminary data.</text>
</comment>
<dbReference type="EMBL" id="JAIFZO010000002">
    <property type="protein sequence ID" value="MCX4231984.1"/>
    <property type="molecule type" value="Genomic_DNA"/>
</dbReference>
<proteinExistence type="predicted"/>
<protein>
    <recommendedName>
        <fullName evidence="4">Minor tail protein</fullName>
    </recommendedName>
</protein>
<keyword evidence="3" id="KW-1185">Reference proteome</keyword>
<sequence>MTDAFEQASMRRLAASHKRKTVRDGTSAPAVRGGDWRLATVTAVGTGTVTADGILARCMETYANPAVGDLIRIDQSSSGNWVAMGRLAAANGVAWTTPTLGTGYTQGNTTSTGNNNGAVRYRRINVQGTWFMEWDGGADRANGAQTANLLSAVLAVGLRPVRKASFVIARNATSITGVAASTSVVHSLKLDFNQDGTVTLISATAGDAETNWLSLKGIRYPLD</sequence>
<evidence type="ECO:0000313" key="3">
    <source>
        <dbReference type="Proteomes" id="UP001165590"/>
    </source>
</evidence>
<dbReference type="Proteomes" id="UP001165590">
    <property type="component" value="Unassembled WGS sequence"/>
</dbReference>
<name>A0ABT3UWP9_9ACTN</name>
<accession>A0ABT3UWP9</accession>
<organism evidence="2 3">
    <name type="scientific">Streptomyces ortus</name>
    <dbReference type="NCBI Taxonomy" id="2867268"/>
    <lineage>
        <taxon>Bacteria</taxon>
        <taxon>Bacillati</taxon>
        <taxon>Actinomycetota</taxon>
        <taxon>Actinomycetes</taxon>
        <taxon>Kitasatosporales</taxon>
        <taxon>Streptomycetaceae</taxon>
        <taxon>Streptomyces</taxon>
    </lineage>
</organism>
<evidence type="ECO:0008006" key="4">
    <source>
        <dbReference type="Google" id="ProtNLM"/>
    </source>
</evidence>
<evidence type="ECO:0000313" key="2">
    <source>
        <dbReference type="EMBL" id="MCX4231984.1"/>
    </source>
</evidence>
<reference evidence="2" key="1">
    <citation type="journal article" date="2022" name="bioRxiv">
        <title>Discovery and biosynthetic assessment of Streptomyces ortus sp nov. isolated from a deep-sea sponge.</title>
        <authorList>
            <person name="Williams S.E."/>
        </authorList>
    </citation>
    <scope>NUCLEOTIDE SEQUENCE</scope>
    <source>
        <strain evidence="2">A15ISP2-DRY2</strain>
    </source>
</reference>
<feature type="region of interest" description="Disordered" evidence="1">
    <location>
        <begin position="1"/>
        <end position="29"/>
    </location>
</feature>
<dbReference type="RefSeq" id="WP_267025087.1">
    <property type="nucleotide sequence ID" value="NZ_JAIFZO010000002.1"/>
</dbReference>